<evidence type="ECO:0000256" key="1">
    <source>
        <dbReference type="ARBA" id="ARBA00001947"/>
    </source>
</evidence>
<feature type="domain" description="MPN" evidence="10">
    <location>
        <begin position="299"/>
        <end position="432"/>
    </location>
</feature>
<gene>
    <name evidence="12" type="primary">LOC113457323</name>
</gene>
<evidence type="ECO:0000256" key="8">
    <source>
        <dbReference type="ARBA" id="ARBA00023049"/>
    </source>
</evidence>
<accession>A0ABM1UDM2</accession>
<evidence type="ECO:0000256" key="2">
    <source>
        <dbReference type="ARBA" id="ARBA00010981"/>
    </source>
</evidence>
<dbReference type="CDD" id="cd08066">
    <property type="entry name" value="MPN_AMSH_like"/>
    <property type="match status" value="1"/>
</dbReference>
<dbReference type="PROSITE" id="PS50249">
    <property type="entry name" value="MPN"/>
    <property type="match status" value="1"/>
</dbReference>
<protein>
    <submittedName>
        <fullName evidence="12">STAM-binding protein-like</fullName>
    </submittedName>
</protein>
<dbReference type="Proteomes" id="UP000694915">
    <property type="component" value="Chromosome 22"/>
</dbReference>
<keyword evidence="5" id="KW-0833">Ubl conjugation pathway</keyword>
<name>A0ABM1UDM2_MICOH</name>
<keyword evidence="9" id="KW-0472">Membrane</keyword>
<dbReference type="InterPro" id="IPR044098">
    <property type="entry name" value="STAMBP/STALP-like_MPN"/>
</dbReference>
<evidence type="ECO:0000256" key="7">
    <source>
        <dbReference type="ARBA" id="ARBA00022833"/>
    </source>
</evidence>
<dbReference type="Pfam" id="PF01398">
    <property type="entry name" value="JAB"/>
    <property type="match status" value="1"/>
</dbReference>
<keyword evidence="7" id="KW-0862">Zinc</keyword>
<dbReference type="RefSeq" id="XP_026640084.1">
    <property type="nucleotide sequence ID" value="XM_026784283.1"/>
</dbReference>
<sequence length="466" mass="52494">MKNSTFPGICKLSNCWDSSDGDLIVWVPAVIPLPTLVSQERQEIIPYQQLRDFGITTVIVAAIAVAATVAMVTGIAILQMAVTAETVDQLSGRIRSTIGRPDDITLPPQERFQILSFLGQNIEISKKLPLLSYVHLKKDILQLAEDYEKEGLIQEAFITHHKFLTLFVEKLRKGPEYNNILSRRQKSKLKKCINKVFEKAETLKIKILEGYGREYEEYLADKKKRQEVEKNKAFLEDIGSILEHSTELTNQSSPQTAVVYDSQGAFTEMVCTTSKSGPPCAESKEEKSPIQNTKGLLPVVLPEDLCQNFLRSAWENTKRKRETCGVLCGKLVNDKYIISHIIIPMQNGGPDYCQAENEEEILFLEEELGLITLGWIHTHPTQPAFLSSVDVHTHFCYQQMLPESIAVVCSPKYKQTGIFTLTPCGLEEVSLCPRRGFHSHRHDSVLFSDCSHVIIQKSSVTITDLR</sequence>
<keyword evidence="8" id="KW-0482">Metalloprotease</keyword>
<keyword evidence="9" id="KW-0812">Transmembrane</keyword>
<keyword evidence="4" id="KW-0479">Metal-binding</keyword>
<evidence type="ECO:0000256" key="3">
    <source>
        <dbReference type="ARBA" id="ARBA00022670"/>
    </source>
</evidence>
<dbReference type="SUPFAM" id="SSF140856">
    <property type="entry name" value="USP8 N-terminal domain-like"/>
    <property type="match status" value="1"/>
</dbReference>
<organism evidence="11 12">
    <name type="scientific">Microtus ochrogaster</name>
    <name type="common">Prairie vole</name>
    <dbReference type="NCBI Taxonomy" id="79684"/>
    <lineage>
        <taxon>Eukaryota</taxon>
        <taxon>Metazoa</taxon>
        <taxon>Chordata</taxon>
        <taxon>Craniata</taxon>
        <taxon>Vertebrata</taxon>
        <taxon>Euteleostomi</taxon>
        <taxon>Mammalia</taxon>
        <taxon>Eutheria</taxon>
        <taxon>Euarchontoglires</taxon>
        <taxon>Glires</taxon>
        <taxon>Rodentia</taxon>
        <taxon>Myomorpha</taxon>
        <taxon>Muroidea</taxon>
        <taxon>Cricetidae</taxon>
        <taxon>Arvicolinae</taxon>
        <taxon>Microtus</taxon>
    </lineage>
</organism>
<evidence type="ECO:0000313" key="11">
    <source>
        <dbReference type="Proteomes" id="UP000694915"/>
    </source>
</evidence>
<dbReference type="Gene3D" id="1.20.58.80">
    <property type="entry name" value="Phosphotransferase system, lactose/cellobiose-type IIA subunit"/>
    <property type="match status" value="1"/>
</dbReference>
<comment type="similarity">
    <text evidence="2">Belongs to the peptidase M67C family.</text>
</comment>
<dbReference type="PANTHER" id="PTHR12947">
    <property type="entry name" value="AMSH-LIKE PROTEASE"/>
    <property type="match status" value="1"/>
</dbReference>
<keyword evidence="11" id="KW-1185">Reference proteome</keyword>
<keyword evidence="9" id="KW-1133">Transmembrane helix</keyword>
<feature type="transmembrane region" description="Helical" evidence="9">
    <location>
        <begin position="53"/>
        <end position="78"/>
    </location>
</feature>
<evidence type="ECO:0000313" key="12">
    <source>
        <dbReference type="RefSeq" id="XP_026640084.1"/>
    </source>
</evidence>
<evidence type="ECO:0000256" key="4">
    <source>
        <dbReference type="ARBA" id="ARBA00022723"/>
    </source>
</evidence>
<keyword evidence="6" id="KW-0378">Hydrolase</keyword>
<evidence type="ECO:0000256" key="5">
    <source>
        <dbReference type="ARBA" id="ARBA00022786"/>
    </source>
</evidence>
<evidence type="ECO:0000256" key="6">
    <source>
        <dbReference type="ARBA" id="ARBA00022801"/>
    </source>
</evidence>
<dbReference type="InterPro" id="IPR000555">
    <property type="entry name" value="JAMM/MPN+_dom"/>
</dbReference>
<dbReference type="SUPFAM" id="SSF102712">
    <property type="entry name" value="JAB1/MPN domain"/>
    <property type="match status" value="1"/>
</dbReference>
<dbReference type="InterPro" id="IPR015063">
    <property type="entry name" value="USP8_dimer"/>
</dbReference>
<comment type="cofactor">
    <cofactor evidence="1">
        <name>Zn(2+)</name>
        <dbReference type="ChEBI" id="CHEBI:29105"/>
    </cofactor>
</comment>
<evidence type="ECO:0000256" key="9">
    <source>
        <dbReference type="SAM" id="Phobius"/>
    </source>
</evidence>
<dbReference type="Gene3D" id="3.40.140.10">
    <property type="entry name" value="Cytidine Deaminase, domain 2"/>
    <property type="match status" value="1"/>
</dbReference>
<reference evidence="12" key="1">
    <citation type="submission" date="2025-08" db="UniProtKB">
        <authorList>
            <consortium name="RefSeq"/>
        </authorList>
    </citation>
    <scope>IDENTIFICATION</scope>
</reference>
<dbReference type="InterPro" id="IPR037518">
    <property type="entry name" value="MPN"/>
</dbReference>
<dbReference type="PANTHER" id="PTHR12947:SF8">
    <property type="entry name" value="STAM-BINDING PROTEIN"/>
    <property type="match status" value="1"/>
</dbReference>
<dbReference type="SMART" id="SM00232">
    <property type="entry name" value="JAB_MPN"/>
    <property type="match status" value="1"/>
</dbReference>
<dbReference type="GeneID" id="113457323"/>
<dbReference type="Pfam" id="PF08969">
    <property type="entry name" value="USP8_dimer"/>
    <property type="match status" value="1"/>
</dbReference>
<evidence type="ECO:0000259" key="10">
    <source>
        <dbReference type="PROSITE" id="PS50249"/>
    </source>
</evidence>
<proteinExistence type="inferred from homology"/>
<keyword evidence="3" id="KW-0645">Protease</keyword>